<accession>A0ABW6MQ50</accession>
<dbReference type="EMBL" id="JBIAJP010000001">
    <property type="protein sequence ID" value="MFF0002382.1"/>
    <property type="molecule type" value="Genomic_DNA"/>
</dbReference>
<keyword evidence="3" id="KW-1185">Reference proteome</keyword>
<organism evidence="2 3">
    <name type="scientific">Streptomyces tibetensis</name>
    <dbReference type="NCBI Taxonomy" id="2382123"/>
    <lineage>
        <taxon>Bacteria</taxon>
        <taxon>Bacillati</taxon>
        <taxon>Actinomycetota</taxon>
        <taxon>Actinomycetes</taxon>
        <taxon>Kitasatosporales</taxon>
        <taxon>Streptomycetaceae</taxon>
        <taxon>Streptomyces</taxon>
    </lineage>
</organism>
<name>A0ABW6MQ50_9ACTN</name>
<evidence type="ECO:0000256" key="1">
    <source>
        <dbReference type="SAM" id="MobiDB-lite"/>
    </source>
</evidence>
<evidence type="ECO:0000313" key="3">
    <source>
        <dbReference type="Proteomes" id="UP001601422"/>
    </source>
</evidence>
<feature type="compositionally biased region" description="Pro residues" evidence="1">
    <location>
        <begin position="159"/>
        <end position="172"/>
    </location>
</feature>
<evidence type="ECO:0000313" key="2">
    <source>
        <dbReference type="EMBL" id="MFF0002382.1"/>
    </source>
</evidence>
<dbReference type="RefSeq" id="WP_389824856.1">
    <property type="nucleotide sequence ID" value="NZ_JBIAJP010000001.1"/>
</dbReference>
<sequence length="172" mass="18902">MGALNAMKDKLLNAARQWELLDENGHVPDTPSYTALLQHAADAQDLSRDVLRLTADFARSPHDTTRAGSTVLKHLGTAATMSSHAAPHFTETAECALTLPRSADPTDRHYLANRMVIDHASARAFLWRTSESLRDGAKELDDHLGFQRFLATLTRQEGPPAPPPPRPGGRHR</sequence>
<protein>
    <submittedName>
        <fullName evidence="2">Uncharacterized protein</fullName>
    </submittedName>
</protein>
<proteinExistence type="predicted"/>
<gene>
    <name evidence="2" type="ORF">ACFYQT_02830</name>
</gene>
<reference evidence="2 3" key="1">
    <citation type="submission" date="2024-10" db="EMBL/GenBank/DDBJ databases">
        <title>The Natural Products Discovery Center: Release of the First 8490 Sequenced Strains for Exploring Actinobacteria Biosynthetic Diversity.</title>
        <authorList>
            <person name="Kalkreuter E."/>
            <person name="Kautsar S.A."/>
            <person name="Yang D."/>
            <person name="Bader C.D."/>
            <person name="Teijaro C.N."/>
            <person name="Fluegel L."/>
            <person name="Davis C.M."/>
            <person name="Simpson J.R."/>
            <person name="Lauterbach L."/>
            <person name="Steele A.D."/>
            <person name="Gui C."/>
            <person name="Meng S."/>
            <person name="Li G."/>
            <person name="Viehrig K."/>
            <person name="Ye F."/>
            <person name="Su P."/>
            <person name="Kiefer A.F."/>
            <person name="Nichols A."/>
            <person name="Cepeda A.J."/>
            <person name="Yan W."/>
            <person name="Fan B."/>
            <person name="Jiang Y."/>
            <person name="Adhikari A."/>
            <person name="Zheng C.-J."/>
            <person name="Schuster L."/>
            <person name="Cowan T.M."/>
            <person name="Smanski M.J."/>
            <person name="Chevrette M.G."/>
            <person name="De Carvalho L.P.S."/>
            <person name="Shen B."/>
        </authorList>
    </citation>
    <scope>NUCLEOTIDE SEQUENCE [LARGE SCALE GENOMIC DNA]</scope>
    <source>
        <strain evidence="2 3">NPDC005497</strain>
    </source>
</reference>
<comment type="caution">
    <text evidence="2">The sequence shown here is derived from an EMBL/GenBank/DDBJ whole genome shotgun (WGS) entry which is preliminary data.</text>
</comment>
<dbReference type="Proteomes" id="UP001601422">
    <property type="component" value="Unassembled WGS sequence"/>
</dbReference>
<feature type="region of interest" description="Disordered" evidence="1">
    <location>
        <begin position="152"/>
        <end position="172"/>
    </location>
</feature>